<comment type="caution">
    <text evidence="3">The sequence shown here is derived from an EMBL/GenBank/DDBJ whole genome shotgun (WGS) entry which is preliminary data.</text>
</comment>
<keyword evidence="1" id="KW-0812">Transmembrane</keyword>
<reference evidence="2" key="3">
    <citation type="submission" date="2020-11" db="EMBL/GenBank/DDBJ databases">
        <title>Enhanced detection system for hospital associated transmission using whole genome sequencing surveillance.</title>
        <authorList>
            <person name="Harrison L.H."/>
            <person name="Van Tyne D."/>
            <person name="Marsh J.W."/>
            <person name="Griffith M.P."/>
            <person name="Snyder D.J."/>
            <person name="Cooper V.S."/>
            <person name="Mustapha M."/>
        </authorList>
    </citation>
    <scope>NUCLEOTIDE SEQUENCE</scope>
    <source>
        <strain evidence="2">CB00014</strain>
    </source>
</reference>
<accession>A0AAQ0V5B6</accession>
<proteinExistence type="predicted"/>
<dbReference type="AlphaFoldDB" id="A0AAQ0V5B6"/>
<evidence type="ECO:0000313" key="2">
    <source>
        <dbReference type="EMBL" id="MBJ9867599.1"/>
    </source>
</evidence>
<evidence type="ECO:0000256" key="1">
    <source>
        <dbReference type="SAM" id="Phobius"/>
    </source>
</evidence>
<evidence type="ECO:0000313" key="4">
    <source>
        <dbReference type="Proteomes" id="UP000282299"/>
    </source>
</evidence>
<sequence>MARSFVRQGVNIICSNMTISTPRKLGLNPAKEPVETAGITIYSKIPVPLLNISDKKLDACFECKMPLKVWGGLAMFFAGIAAVAVVVLVVATLPISGPIAAAITAASATALTIGTIATVGEVAAASYGIYKTLHECDRVADSQWQEYHKTVFIERENALLDSSYIKCPVGGKLNIIIDDAIAQKAARMISDANSSEIYAHWTSKFVNGIITYIATMGLPFGVSVLSGLEIYGTATDSGKSNQGRDIPGDIKTAAKNQGIGTAGDVGNAALKHGTTNVVGSWILDGVIIAQSKGMLTAAHGDAVLNWLVKYGSRFSFKEFATGSLVGLGGTVLGFAVDEYSNEKERKYEQEANTELDLFNTKDESETSKNSIGIISVRND</sequence>
<feature type="transmembrane region" description="Helical" evidence="1">
    <location>
        <begin position="99"/>
        <end position="124"/>
    </location>
</feature>
<reference evidence="4" key="1">
    <citation type="submission" date="2018-10" db="EMBL/GenBank/DDBJ databases">
        <title>FDA dAtabase for Regulatory Grade micrObial Sequences (FDA-ARGOS): Supporting development and validation of Infectious Disease Dx tests.</title>
        <authorList>
            <person name="Goldberg B."/>
            <person name="Campos J."/>
            <person name="Tallon L."/>
            <person name="Sadzewicz L."/>
            <person name="Zhao X."/>
            <person name="Vavikolanu K."/>
            <person name="Mehta A."/>
            <person name="Aluvathingal J."/>
            <person name="Nadendla S."/>
            <person name="Geyer C."/>
            <person name="Nandy P."/>
            <person name="Yan Y."/>
            <person name="Sichtig H."/>
        </authorList>
    </citation>
    <scope>NUCLEOTIDE SEQUENCE [LARGE SCALE GENOMIC DNA]</scope>
    <source>
        <strain evidence="4">FDAARGOS_526</strain>
    </source>
</reference>
<keyword evidence="1" id="KW-0472">Membrane</keyword>
<keyword evidence="1" id="KW-1133">Transmembrane helix</keyword>
<dbReference type="Proteomes" id="UP000807555">
    <property type="component" value="Unassembled WGS sequence"/>
</dbReference>
<dbReference type="RefSeq" id="WP_058668101.1">
    <property type="nucleotide sequence ID" value="NZ_ABTEQQ020000003.1"/>
</dbReference>
<dbReference type="Pfam" id="PF14107">
    <property type="entry name" value="DUF4280"/>
    <property type="match status" value="1"/>
</dbReference>
<name>A0AAQ0V5B6_CITKO</name>
<protein>
    <submittedName>
        <fullName evidence="3">DUF4280 domain-containing protein</fullName>
    </submittedName>
</protein>
<dbReference type="Proteomes" id="UP000282299">
    <property type="component" value="Unassembled WGS sequence"/>
</dbReference>
<evidence type="ECO:0000313" key="3">
    <source>
        <dbReference type="EMBL" id="RSC16713.1"/>
    </source>
</evidence>
<feature type="transmembrane region" description="Helical" evidence="1">
    <location>
        <begin position="73"/>
        <end position="93"/>
    </location>
</feature>
<reference evidence="3" key="2">
    <citation type="submission" date="2018-10" db="EMBL/GenBank/DDBJ databases">
        <title>FDA dAtabase for Regulatory Grade micrObial Sequences (FDA-ARGOS): Supporting development and validation of Infectious Disease Dx tests.</title>
        <authorList>
            <person name="Campos J."/>
            <person name="Goldberg B."/>
            <person name="Tallon L.J."/>
            <person name="Sadzewicz L."/>
            <person name="Zhao X."/>
            <person name="Vavikolanu K."/>
            <person name="Mehta A."/>
            <person name="Aluvathingal J."/>
            <person name="Nadendla S."/>
            <person name="Geyer C."/>
            <person name="Nandy P."/>
            <person name="Yan Y."/>
            <person name="Sichtig H."/>
        </authorList>
    </citation>
    <scope>NUCLEOTIDE SEQUENCE</scope>
    <source>
        <strain evidence="3">FDAARGOS_526</strain>
    </source>
</reference>
<dbReference type="InterPro" id="IPR025460">
    <property type="entry name" value="DUF4280"/>
</dbReference>
<gene>
    <name evidence="3" type="ORF">EGS84_07010</name>
    <name evidence="2" type="ORF">I5687_06510</name>
</gene>
<dbReference type="EMBL" id="RKIT01000002">
    <property type="protein sequence ID" value="RSC16713.1"/>
    <property type="molecule type" value="Genomic_DNA"/>
</dbReference>
<organism evidence="3 4">
    <name type="scientific">Citrobacter koseri</name>
    <name type="common">Citrobacter diversus</name>
    <dbReference type="NCBI Taxonomy" id="545"/>
    <lineage>
        <taxon>Bacteria</taxon>
        <taxon>Pseudomonadati</taxon>
        <taxon>Pseudomonadota</taxon>
        <taxon>Gammaproteobacteria</taxon>
        <taxon>Enterobacterales</taxon>
        <taxon>Enterobacteriaceae</taxon>
        <taxon>Citrobacter</taxon>
    </lineage>
</organism>
<dbReference type="EMBL" id="JADVNV010000002">
    <property type="protein sequence ID" value="MBJ9867599.1"/>
    <property type="molecule type" value="Genomic_DNA"/>
</dbReference>